<dbReference type="SUPFAM" id="SSF52540">
    <property type="entry name" value="P-loop containing nucleoside triphosphate hydrolases"/>
    <property type="match status" value="1"/>
</dbReference>
<dbReference type="InterPro" id="IPR016151">
    <property type="entry name" value="DNA_mismatch_repair_MutS_N"/>
</dbReference>
<feature type="domain" description="DNA mismatch repair proteins mutS family" evidence="12">
    <location>
        <begin position="753"/>
        <end position="769"/>
    </location>
</feature>
<evidence type="ECO:0000313" key="14">
    <source>
        <dbReference type="Proteomes" id="UP000028680"/>
    </source>
</evidence>
<evidence type="ECO:0000256" key="6">
    <source>
        <dbReference type="ARBA" id="ARBA00023125"/>
    </source>
</evidence>
<dbReference type="GO" id="GO:0003684">
    <property type="term" value="F:damaged DNA binding"/>
    <property type="evidence" value="ECO:0007669"/>
    <property type="project" value="UniProtKB-UniRule"/>
</dbReference>
<dbReference type="HAMAP" id="MF_00096">
    <property type="entry name" value="MutS"/>
    <property type="match status" value="1"/>
</dbReference>
<dbReference type="GO" id="GO:0005829">
    <property type="term" value="C:cytosol"/>
    <property type="evidence" value="ECO:0007669"/>
    <property type="project" value="TreeGrafter"/>
</dbReference>
<dbReference type="AlphaFoldDB" id="A0AAN0RLS8"/>
<dbReference type="GO" id="GO:0006298">
    <property type="term" value="P:mismatch repair"/>
    <property type="evidence" value="ECO:0007669"/>
    <property type="project" value="UniProtKB-UniRule"/>
</dbReference>
<dbReference type="NCBIfam" id="TIGR01070">
    <property type="entry name" value="mutS1"/>
    <property type="match status" value="1"/>
</dbReference>
<evidence type="ECO:0000256" key="2">
    <source>
        <dbReference type="ARBA" id="ARBA00021982"/>
    </source>
</evidence>
<dbReference type="InterPro" id="IPR036678">
    <property type="entry name" value="MutS_con_dom_sf"/>
</dbReference>
<dbReference type="FunFam" id="3.40.50.300:FF:000870">
    <property type="entry name" value="MutS protein homolog 4"/>
    <property type="match status" value="1"/>
</dbReference>
<reference evidence="13 14" key="1">
    <citation type="journal article" date="2014" name="ISME J.">
        <title>Adaptation of an abundant Roseobacter RCA organism to pelagic systems revealed by genomic and transcriptomic analyses.</title>
        <authorList>
            <person name="Voget S."/>
            <person name="Wemheuer B."/>
            <person name="Brinkhoff T."/>
            <person name="Vollmers J."/>
            <person name="Dietrich S."/>
            <person name="Giebel H.A."/>
            <person name="Beardsley C."/>
            <person name="Sardemann C."/>
            <person name="Bakenhus I."/>
            <person name="Billerbeck S."/>
            <person name="Daniel R."/>
            <person name="Simon M."/>
        </authorList>
    </citation>
    <scope>NUCLEOTIDE SEQUENCE [LARGE SCALE GENOMIC DNA]</scope>
    <source>
        <strain evidence="13 14">RCA23</strain>
    </source>
</reference>
<dbReference type="PANTHER" id="PTHR11361">
    <property type="entry name" value="DNA MISMATCH REPAIR PROTEIN MUTS FAMILY MEMBER"/>
    <property type="match status" value="1"/>
</dbReference>
<dbReference type="InterPro" id="IPR007695">
    <property type="entry name" value="DNA_mismatch_repair_MutS-lik_N"/>
</dbReference>
<dbReference type="FunFam" id="3.40.1170.10:FF:000001">
    <property type="entry name" value="DNA mismatch repair protein MutS"/>
    <property type="match status" value="1"/>
</dbReference>
<dbReference type="KEGG" id="ptp:RCA23_c30590"/>
<dbReference type="Gene3D" id="3.40.1170.10">
    <property type="entry name" value="DNA repair protein MutS, domain I"/>
    <property type="match status" value="1"/>
</dbReference>
<dbReference type="GO" id="GO:0140664">
    <property type="term" value="F:ATP-dependent DNA damage sensor activity"/>
    <property type="evidence" value="ECO:0007669"/>
    <property type="project" value="InterPro"/>
</dbReference>
<dbReference type="InterPro" id="IPR007861">
    <property type="entry name" value="DNA_mismatch_repair_MutS_clamp"/>
</dbReference>
<dbReference type="Proteomes" id="UP000028680">
    <property type="component" value="Chromosome"/>
</dbReference>
<dbReference type="Pfam" id="PF05192">
    <property type="entry name" value="MutS_III"/>
    <property type="match status" value="1"/>
</dbReference>
<evidence type="ECO:0000256" key="4">
    <source>
        <dbReference type="ARBA" id="ARBA00022763"/>
    </source>
</evidence>
<feature type="compositionally biased region" description="Pro residues" evidence="11">
    <location>
        <begin position="1"/>
        <end position="17"/>
    </location>
</feature>
<comment type="function">
    <text evidence="8 9">This protein is involved in the repair of mismatches in DNA. It is possible that it carries out the mismatch recognition step. This protein has a weak ATPase activity.</text>
</comment>
<dbReference type="CDD" id="cd03284">
    <property type="entry name" value="ABC_MutS1"/>
    <property type="match status" value="1"/>
</dbReference>
<keyword evidence="6 9" id="KW-0238">DNA-binding</keyword>
<dbReference type="InterPro" id="IPR007696">
    <property type="entry name" value="DNA_mismatch_repair_MutS_core"/>
</dbReference>
<dbReference type="InterPro" id="IPR045076">
    <property type="entry name" value="MutS"/>
</dbReference>
<keyword evidence="4 9" id="KW-0227">DNA damage</keyword>
<dbReference type="InterPro" id="IPR005748">
    <property type="entry name" value="DNA_mismatch_repair_MutS"/>
</dbReference>
<evidence type="ECO:0000256" key="11">
    <source>
        <dbReference type="SAM" id="MobiDB-lite"/>
    </source>
</evidence>
<dbReference type="PANTHER" id="PTHR11361:SF34">
    <property type="entry name" value="DNA MISMATCH REPAIR PROTEIN MSH1, MITOCHONDRIAL"/>
    <property type="match status" value="1"/>
</dbReference>
<proteinExistence type="inferred from homology"/>
<evidence type="ECO:0000313" key="13">
    <source>
        <dbReference type="EMBL" id="AII88559.1"/>
    </source>
</evidence>
<evidence type="ECO:0000256" key="5">
    <source>
        <dbReference type="ARBA" id="ARBA00022840"/>
    </source>
</evidence>
<dbReference type="GO" id="GO:0005524">
    <property type="term" value="F:ATP binding"/>
    <property type="evidence" value="ECO:0007669"/>
    <property type="project" value="UniProtKB-UniRule"/>
</dbReference>
<dbReference type="Gene3D" id="3.40.50.300">
    <property type="entry name" value="P-loop containing nucleotide triphosphate hydrolases"/>
    <property type="match status" value="1"/>
</dbReference>
<dbReference type="NCBIfam" id="NF003810">
    <property type="entry name" value="PRK05399.1"/>
    <property type="match status" value="1"/>
</dbReference>
<accession>A0AAN0RLS8</accession>
<dbReference type="PIRSF" id="PIRSF037677">
    <property type="entry name" value="DNA_mis_repair_Msh6"/>
    <property type="match status" value="1"/>
</dbReference>
<dbReference type="InterPro" id="IPR000432">
    <property type="entry name" value="DNA_mismatch_repair_MutS_C"/>
</dbReference>
<evidence type="ECO:0000256" key="8">
    <source>
        <dbReference type="ARBA" id="ARBA00024647"/>
    </source>
</evidence>
<keyword evidence="7 9" id="KW-0234">DNA repair</keyword>
<evidence type="ECO:0000256" key="3">
    <source>
        <dbReference type="ARBA" id="ARBA00022741"/>
    </source>
</evidence>
<dbReference type="Gene3D" id="3.30.420.110">
    <property type="entry name" value="MutS, connector domain"/>
    <property type="match status" value="1"/>
</dbReference>
<feature type="binding site" evidence="9">
    <location>
        <begin position="679"/>
        <end position="686"/>
    </location>
    <ligand>
        <name>ATP</name>
        <dbReference type="ChEBI" id="CHEBI:30616"/>
    </ligand>
</feature>
<dbReference type="Pfam" id="PF01624">
    <property type="entry name" value="MutS_I"/>
    <property type="match status" value="1"/>
</dbReference>
<dbReference type="SUPFAM" id="SSF55271">
    <property type="entry name" value="DNA repair protein MutS, domain I"/>
    <property type="match status" value="1"/>
</dbReference>
<evidence type="ECO:0000256" key="10">
    <source>
        <dbReference type="RuleBase" id="RU003756"/>
    </source>
</evidence>
<protein>
    <recommendedName>
        <fullName evidence="2 9">DNA mismatch repair protein MutS</fullName>
    </recommendedName>
</protein>
<sequence>MPIDPAPPSRQNEPPPTRGQTNSKSIPMIAFFRRKFCLILATNGDQSVSKPDQSVTPMMAQFLAIKEEYPSALLFYRMGDFYELFFDDAVAAAQALDITLTKRGKHQGADIPMCGVPVHAAEGYLLNLIRKGFRVAVCEQLENPKEAKKRGAKSVVKRGVVRLVTPGTLTEDTLLQPRQSNFLATFVQVRNQSCLAWVDISTGDMRYSPCPPVRLGPELARLAPAEVLVAEGALDETLEIINEAGAAATELPQEVFDSTAGVEKICKAYGVGDLSGLGEFSRADVAAVSGLIEYLSTTQKGQLPLLRRPVCEARDDFVAIDAATRKNLELTQTLAGERSGSLLSVVDRSVTAAGARLLSRRITTPSQRLAAIEERASAVEFFCGQSGLRGAVRTALKQLPDVERALGRVALERSGPRDLLALGNGIAQAAQVHALLAEQELPPLLKNAADDLKGFEALSDELDRALVAEPPLLARDGGFVATGYSAELDEMTALRDEARSVIARMQADYAGQSEISSLKIKHNNVLGYFIETTATHSQRMMTAPLNDVFIHRQTTANAVRFTTVELGELETKILNAAGRATGLELEVFAGLCAQVLDHAAALQALAVSIAEIDVAAALSELAMAEGWVRPVLNDSRDFIIEQGRHPVVEAAIKAQAETVFVANDCQLTSTNDMIWLLTGPNMAGKSTFLRQNALIALLAQAGSFVPAARAEIGIVSQIFSRVGAADDLARGRSTFMVEMVETAAILNQADDRALVILDEIGRGTSTYDGLSIAWATLEHLHDVNRCRALFATHYHELTQLTAKLTHVDNATVTVREYQGDVVFLHEVKKGAADRSYGVQVAKLAGLPQSVLERAKVVLEALERGEREGHSKQKALIDDLPLFSAVAMSAPAPSAQSELEEVLNGVQPDSLSPKEALDLIYQLKSKLKT</sequence>
<keyword evidence="14" id="KW-1185">Reference proteome</keyword>
<dbReference type="GO" id="GO:0030983">
    <property type="term" value="F:mismatched DNA binding"/>
    <property type="evidence" value="ECO:0007669"/>
    <property type="project" value="InterPro"/>
</dbReference>
<evidence type="ECO:0000256" key="9">
    <source>
        <dbReference type="HAMAP-Rule" id="MF_00096"/>
    </source>
</evidence>
<feature type="region of interest" description="Disordered" evidence="11">
    <location>
        <begin position="1"/>
        <end position="24"/>
    </location>
</feature>
<name>A0AAN0RLS8_9RHOB</name>
<dbReference type="SMART" id="SM00533">
    <property type="entry name" value="MUTSd"/>
    <property type="match status" value="1"/>
</dbReference>
<dbReference type="InterPro" id="IPR007860">
    <property type="entry name" value="DNA_mmatch_repair_MutS_con_dom"/>
</dbReference>
<dbReference type="Pfam" id="PF00488">
    <property type="entry name" value="MutS_V"/>
    <property type="match status" value="1"/>
</dbReference>
<dbReference type="SUPFAM" id="SSF48334">
    <property type="entry name" value="DNA repair protein MutS, domain III"/>
    <property type="match status" value="1"/>
</dbReference>
<evidence type="ECO:0000259" key="12">
    <source>
        <dbReference type="PROSITE" id="PS00486"/>
    </source>
</evidence>
<keyword evidence="3 9" id="KW-0547">Nucleotide-binding</keyword>
<comment type="similarity">
    <text evidence="1 9 10">Belongs to the DNA mismatch repair MutS family.</text>
</comment>
<evidence type="ECO:0000256" key="1">
    <source>
        <dbReference type="ARBA" id="ARBA00006271"/>
    </source>
</evidence>
<dbReference type="InterPro" id="IPR036187">
    <property type="entry name" value="DNA_mismatch_repair_MutS_sf"/>
</dbReference>
<keyword evidence="5 9" id="KW-0067">ATP-binding</keyword>
<dbReference type="Gene3D" id="6.10.140.430">
    <property type="match status" value="1"/>
</dbReference>
<dbReference type="SUPFAM" id="SSF53150">
    <property type="entry name" value="DNA repair protein MutS, domain II"/>
    <property type="match status" value="1"/>
</dbReference>
<dbReference type="PROSITE" id="PS00486">
    <property type="entry name" value="DNA_MISMATCH_REPAIR_2"/>
    <property type="match status" value="1"/>
</dbReference>
<gene>
    <name evidence="9 13" type="primary">mutS</name>
    <name evidence="13" type="ORF">RCA23_c30590</name>
</gene>
<organism evidence="13 14">
    <name type="scientific">Planktomarina temperata RCA23</name>
    <dbReference type="NCBI Taxonomy" id="666509"/>
    <lineage>
        <taxon>Bacteria</taxon>
        <taxon>Pseudomonadati</taxon>
        <taxon>Pseudomonadota</taxon>
        <taxon>Alphaproteobacteria</taxon>
        <taxon>Rhodobacterales</taxon>
        <taxon>Paracoccaceae</taxon>
        <taxon>Planktomarina</taxon>
    </lineage>
</organism>
<dbReference type="Pfam" id="PF05188">
    <property type="entry name" value="MutS_II"/>
    <property type="match status" value="1"/>
</dbReference>
<evidence type="ECO:0000256" key="7">
    <source>
        <dbReference type="ARBA" id="ARBA00023204"/>
    </source>
</evidence>
<dbReference type="InterPro" id="IPR027417">
    <property type="entry name" value="P-loop_NTPase"/>
</dbReference>
<dbReference type="Gene3D" id="1.10.1420.10">
    <property type="match status" value="2"/>
</dbReference>
<dbReference type="Pfam" id="PF05190">
    <property type="entry name" value="MutS_IV"/>
    <property type="match status" value="1"/>
</dbReference>
<dbReference type="SMART" id="SM00534">
    <property type="entry name" value="MUTSac"/>
    <property type="match status" value="1"/>
</dbReference>
<dbReference type="InterPro" id="IPR017261">
    <property type="entry name" value="DNA_mismatch_repair_MutS/MSH"/>
</dbReference>
<dbReference type="EMBL" id="CP003984">
    <property type="protein sequence ID" value="AII88559.1"/>
    <property type="molecule type" value="Genomic_DNA"/>
</dbReference>